<keyword evidence="1" id="KW-0812">Transmembrane</keyword>
<accession>A0AAE7MLI1</accession>
<evidence type="ECO:0000256" key="1">
    <source>
        <dbReference type="SAM" id="Phobius"/>
    </source>
</evidence>
<gene>
    <name evidence="2" type="primary">Maph124</name>
    <name evidence="2" type="ORF">H4Q86_124</name>
</gene>
<sequence length="117" mass="14142">MITQKIWNNCVNGLFLYKILKRTFFHLQHYIKKNHLNTLVFILFHQTIHNCYKNMNKNEEIYKTTTVVIHKDKTEETNQTRLWFGNINTCEVMYEALAFVTIITLLICIYFLVQIHK</sequence>
<evidence type="ECO:0000313" key="3">
    <source>
        <dbReference type="Proteomes" id="UP000829694"/>
    </source>
</evidence>
<feature type="transmembrane region" description="Helical" evidence="1">
    <location>
        <begin position="92"/>
        <end position="113"/>
    </location>
</feature>
<evidence type="ECO:0000313" key="2">
    <source>
        <dbReference type="EMBL" id="QOD40087.1"/>
    </source>
</evidence>
<proteinExistence type="predicted"/>
<keyword evidence="3" id="KW-1185">Reference proteome</keyword>
<protein>
    <submittedName>
        <fullName evidence="2">Maph124</fullName>
    </submittedName>
</protein>
<dbReference type="RefSeq" id="YP_010800842.1">
    <property type="nucleotide sequence ID" value="NC_076905.1"/>
</dbReference>
<dbReference type="GeneID" id="80539488"/>
<keyword evidence="1" id="KW-1133">Transmembrane helix</keyword>
<name>A0AAE7MLI1_9BBAC</name>
<keyword evidence="1" id="KW-0472">Membrane</keyword>
<reference evidence="2" key="1">
    <citation type="journal article" date="2020" name="Viruses">
        <title>Genome Analysis of a Novel Clade b Betabaculovirus Isolated from the Legume Pest Matsumuraeses phaseoli (Lepidoptera: Tortricidae).</title>
        <authorList>
            <person name="Shu R."/>
            <person name="Meng Q."/>
            <person name="Miao L."/>
            <person name="Liang H."/>
            <person name="Chen J."/>
            <person name="Xu Y."/>
            <person name="Cheng L."/>
            <person name="Jin W."/>
            <person name="Qin Q."/>
            <person name="Zhang H."/>
        </authorList>
    </citation>
    <scope>NUCLEOTIDE SEQUENCE</scope>
    <source>
        <strain evidence="2">IOZ01</strain>
    </source>
</reference>
<dbReference type="EMBL" id="MT844067">
    <property type="protein sequence ID" value="QOD40087.1"/>
    <property type="molecule type" value="Genomic_DNA"/>
</dbReference>
<organism evidence="2 3">
    <name type="scientific">Matsumuraeses phaseoli granulovirus</name>
    <dbReference type="NCBI Taxonomy" id="2760664"/>
    <lineage>
        <taxon>Viruses</taxon>
        <taxon>Viruses incertae sedis</taxon>
        <taxon>Naldaviricetes</taxon>
        <taxon>Lefavirales</taxon>
        <taxon>Baculoviridae</taxon>
        <taxon>Betabaculovirus</taxon>
        <taxon>Betabaculovirus maphaseoli</taxon>
    </lineage>
</organism>
<dbReference type="Proteomes" id="UP000829694">
    <property type="component" value="Segment"/>
</dbReference>
<dbReference type="KEGG" id="vg:80539488"/>